<reference evidence="2 3" key="1">
    <citation type="submission" date="2013-08" db="EMBL/GenBank/DDBJ databases">
        <title>The genome sequence of Knoellia sinensis.</title>
        <authorList>
            <person name="Zhu W."/>
            <person name="Wang G."/>
        </authorList>
    </citation>
    <scope>NUCLEOTIDE SEQUENCE [LARGE SCALE GENOMIC DNA]</scope>
    <source>
        <strain evidence="2 3">KCTC 19936</strain>
    </source>
</reference>
<sequence>MVRQTRIGKLAAIGTLGAFGLFVGLVVWAVEGGVGGMALGAVAFLAVLLLLVIPMIISAAKEQKHEGPAGKGPSSFGQVVTTAPAAQVWEAVYAVLAAQKFTPPRAVDPQTVNSARSLSMASWGESITVRIEGTHDGRGVVTAWARPAFPLQWLDYGRNRRHANAVLNAVPGATPAV</sequence>
<keyword evidence="1" id="KW-0472">Membrane</keyword>
<keyword evidence="1" id="KW-1133">Transmembrane helix</keyword>
<dbReference type="AlphaFoldDB" id="A0A0A0J3P4"/>
<feature type="transmembrane region" description="Helical" evidence="1">
    <location>
        <begin position="7"/>
        <end position="30"/>
    </location>
</feature>
<gene>
    <name evidence="2" type="ORF">N802_19125</name>
</gene>
<evidence type="ECO:0000256" key="1">
    <source>
        <dbReference type="SAM" id="Phobius"/>
    </source>
</evidence>
<evidence type="ECO:0000313" key="3">
    <source>
        <dbReference type="Proteomes" id="UP000030002"/>
    </source>
</evidence>
<protein>
    <recommendedName>
        <fullName evidence="4">DUF1499 domain-containing protein</fullName>
    </recommendedName>
</protein>
<feature type="transmembrane region" description="Helical" evidence="1">
    <location>
        <begin position="36"/>
        <end position="57"/>
    </location>
</feature>
<evidence type="ECO:0008006" key="4">
    <source>
        <dbReference type="Google" id="ProtNLM"/>
    </source>
</evidence>
<keyword evidence="3" id="KW-1185">Reference proteome</keyword>
<dbReference type="STRING" id="1385520.N802_19125"/>
<dbReference type="EMBL" id="AVPJ01000009">
    <property type="protein sequence ID" value="KGN31955.1"/>
    <property type="molecule type" value="Genomic_DNA"/>
</dbReference>
<comment type="caution">
    <text evidence="2">The sequence shown here is derived from an EMBL/GenBank/DDBJ whole genome shotgun (WGS) entry which is preliminary data.</text>
</comment>
<dbReference type="Proteomes" id="UP000030002">
    <property type="component" value="Unassembled WGS sequence"/>
</dbReference>
<proteinExistence type="predicted"/>
<organism evidence="2 3">
    <name type="scientific">Knoellia sinensis KCTC 19936</name>
    <dbReference type="NCBI Taxonomy" id="1385520"/>
    <lineage>
        <taxon>Bacteria</taxon>
        <taxon>Bacillati</taxon>
        <taxon>Actinomycetota</taxon>
        <taxon>Actinomycetes</taxon>
        <taxon>Micrococcales</taxon>
        <taxon>Intrasporangiaceae</taxon>
        <taxon>Knoellia</taxon>
    </lineage>
</organism>
<keyword evidence="1" id="KW-0812">Transmembrane</keyword>
<name>A0A0A0J3P4_9MICO</name>
<accession>A0A0A0J3P4</accession>
<evidence type="ECO:0000313" key="2">
    <source>
        <dbReference type="EMBL" id="KGN31955.1"/>
    </source>
</evidence>